<dbReference type="SUPFAM" id="SSF52047">
    <property type="entry name" value="RNI-like"/>
    <property type="match status" value="1"/>
</dbReference>
<sequence>MATARQKQLHGGRRWENLNHDLLVAIIRRLGVADLIAGVRLVCSSWHAAARDPLCWLELDFRDWDSIAIRTGGLSDRGAFFRLLLFSVTCADGLINSVHFPYVAAELDLLNVAAMCPRLEYFSWPNPVMDESTFCEAISKLKFLRGMAVDEDLIYTKLLQHVNQCCIHFRELRVIAPCINECMASAICKSLPSLRKLEITESVIQSRTIIMFLDELKELEHFDISGYENSAITNAVLQKASHLKVFLWTSRFDLGEFRDCSNCGEETSPENGCECMLQEEMMKWLTEIS</sequence>
<evidence type="ECO:0000259" key="1">
    <source>
        <dbReference type="Pfam" id="PF12937"/>
    </source>
</evidence>
<accession>A0AAQ3K615</accession>
<dbReference type="InterPro" id="IPR032675">
    <property type="entry name" value="LRR_dom_sf"/>
</dbReference>
<gene>
    <name evidence="2" type="ORF">Cni_G08482</name>
</gene>
<dbReference type="EMBL" id="CP136891">
    <property type="protein sequence ID" value="WOK99770.1"/>
    <property type="molecule type" value="Genomic_DNA"/>
</dbReference>
<dbReference type="PANTHER" id="PTHR38926:SF12">
    <property type="entry name" value="F-BOX DOMAIN CONTAINING PROTEIN, EXPRESSED"/>
    <property type="match status" value="1"/>
</dbReference>
<dbReference type="PANTHER" id="PTHR38926">
    <property type="entry name" value="F-BOX DOMAIN CONTAINING PROTEIN, EXPRESSED"/>
    <property type="match status" value="1"/>
</dbReference>
<name>A0AAQ3K615_9LILI</name>
<protein>
    <submittedName>
        <fullName evidence="2">F-box/LRR-repeat protein</fullName>
    </submittedName>
</protein>
<dbReference type="AlphaFoldDB" id="A0AAQ3K615"/>
<reference evidence="2 3" key="1">
    <citation type="submission" date="2023-10" db="EMBL/GenBank/DDBJ databases">
        <title>Chromosome-scale genome assembly provides insights into flower coloration mechanisms of Canna indica.</title>
        <authorList>
            <person name="Li C."/>
        </authorList>
    </citation>
    <scope>NUCLEOTIDE SEQUENCE [LARGE SCALE GENOMIC DNA]</scope>
    <source>
        <tissue evidence="2">Flower</tissue>
    </source>
</reference>
<dbReference type="Proteomes" id="UP001327560">
    <property type="component" value="Chromosome 2"/>
</dbReference>
<evidence type="ECO:0000313" key="3">
    <source>
        <dbReference type="Proteomes" id="UP001327560"/>
    </source>
</evidence>
<dbReference type="Gene3D" id="3.80.10.10">
    <property type="entry name" value="Ribonuclease Inhibitor"/>
    <property type="match status" value="1"/>
</dbReference>
<feature type="domain" description="F-box" evidence="1">
    <location>
        <begin position="20"/>
        <end position="62"/>
    </location>
</feature>
<evidence type="ECO:0000313" key="2">
    <source>
        <dbReference type="EMBL" id="WOK99770.1"/>
    </source>
</evidence>
<dbReference type="Pfam" id="PF12937">
    <property type="entry name" value="F-box-like"/>
    <property type="match status" value="1"/>
</dbReference>
<dbReference type="Gene3D" id="1.20.1280.50">
    <property type="match status" value="1"/>
</dbReference>
<proteinExistence type="predicted"/>
<keyword evidence="3" id="KW-1185">Reference proteome</keyword>
<dbReference type="InterPro" id="IPR036047">
    <property type="entry name" value="F-box-like_dom_sf"/>
</dbReference>
<dbReference type="InterPro" id="IPR001810">
    <property type="entry name" value="F-box_dom"/>
</dbReference>
<organism evidence="2 3">
    <name type="scientific">Canna indica</name>
    <name type="common">Indian-shot</name>
    <dbReference type="NCBI Taxonomy" id="4628"/>
    <lineage>
        <taxon>Eukaryota</taxon>
        <taxon>Viridiplantae</taxon>
        <taxon>Streptophyta</taxon>
        <taxon>Embryophyta</taxon>
        <taxon>Tracheophyta</taxon>
        <taxon>Spermatophyta</taxon>
        <taxon>Magnoliopsida</taxon>
        <taxon>Liliopsida</taxon>
        <taxon>Zingiberales</taxon>
        <taxon>Cannaceae</taxon>
        <taxon>Canna</taxon>
    </lineage>
</organism>
<dbReference type="SUPFAM" id="SSF81383">
    <property type="entry name" value="F-box domain"/>
    <property type="match status" value="1"/>
</dbReference>